<dbReference type="EMBL" id="CP090958">
    <property type="protein sequence ID" value="WGW11845.1"/>
    <property type="molecule type" value="Genomic_DNA"/>
</dbReference>
<dbReference type="Pfam" id="PF12697">
    <property type="entry name" value="Abhydrolase_6"/>
    <property type="match status" value="1"/>
</dbReference>
<accession>A0ABY8QTX0</accession>
<protein>
    <submittedName>
        <fullName evidence="2">Alpha/beta hydrolase</fullName>
    </submittedName>
</protein>
<reference evidence="2 3" key="1">
    <citation type="submission" date="2023-05" db="EMBL/GenBank/DDBJ databases">
        <title>Lithophilousrod everest ZFBP1038 complete genpme.</title>
        <authorList>
            <person name="Tian M."/>
        </authorList>
    </citation>
    <scope>NUCLEOTIDE SEQUENCE [LARGE SCALE GENOMIC DNA]</scope>
    <source>
        <strain evidence="2 3">ZFBP1038</strain>
    </source>
</reference>
<feature type="domain" description="AB hydrolase-1" evidence="1">
    <location>
        <begin position="41"/>
        <end position="247"/>
    </location>
</feature>
<dbReference type="PANTHER" id="PTHR43798">
    <property type="entry name" value="MONOACYLGLYCEROL LIPASE"/>
    <property type="match status" value="1"/>
</dbReference>
<sequence>MSPVKGVFVRQGRRSEFREIVLDDSTVAHVHCSGTGTDTYVLVHGIGASSRYFRPLAEELSRVGTVFAIDLPGFARTPKPARSLSIPEYAEITWRCLDELSVVRPILVGHSMGAQIVVEMARLRAAARGVVLLGPTVNRVERAALPQTARLAQDTLKEPAKINAIVFSDYLFRCGLVWYIRTLPHMLRHRIDEAIREVRVPTVIVRGIADPIAPRSWVDELAAQCPVAEVAEIAGERHVLMYRSAPEVALLCRKLAAAV</sequence>
<gene>
    <name evidence="2" type="ORF">LWF01_17415</name>
</gene>
<dbReference type="Proteomes" id="UP001209083">
    <property type="component" value="Chromosome"/>
</dbReference>
<dbReference type="InterPro" id="IPR000073">
    <property type="entry name" value="AB_hydrolase_1"/>
</dbReference>
<evidence type="ECO:0000313" key="3">
    <source>
        <dbReference type="Proteomes" id="UP001209083"/>
    </source>
</evidence>
<keyword evidence="3" id="KW-1185">Reference proteome</keyword>
<dbReference type="PANTHER" id="PTHR43798:SF5">
    <property type="entry name" value="MONOACYLGLYCEROL LIPASE ABHD6"/>
    <property type="match status" value="1"/>
</dbReference>
<proteinExistence type="predicted"/>
<evidence type="ECO:0000259" key="1">
    <source>
        <dbReference type="Pfam" id="PF12697"/>
    </source>
</evidence>
<dbReference type="GO" id="GO:0016787">
    <property type="term" value="F:hydrolase activity"/>
    <property type="evidence" value="ECO:0007669"/>
    <property type="project" value="UniProtKB-KW"/>
</dbReference>
<dbReference type="SUPFAM" id="SSF53474">
    <property type="entry name" value="alpha/beta-Hydrolases"/>
    <property type="match status" value="1"/>
</dbReference>
<dbReference type="RefSeq" id="WP_349638638.1">
    <property type="nucleotide sequence ID" value="NZ_CP090958.1"/>
</dbReference>
<keyword evidence="2" id="KW-0378">Hydrolase</keyword>
<name>A0ABY8QTX0_9MICO</name>
<organism evidence="2 3">
    <name type="scientific">Saxibacter everestensis</name>
    <dbReference type="NCBI Taxonomy" id="2909229"/>
    <lineage>
        <taxon>Bacteria</taxon>
        <taxon>Bacillati</taxon>
        <taxon>Actinomycetota</taxon>
        <taxon>Actinomycetes</taxon>
        <taxon>Micrococcales</taxon>
        <taxon>Brevibacteriaceae</taxon>
        <taxon>Saxibacter</taxon>
    </lineage>
</organism>
<evidence type="ECO:0000313" key="2">
    <source>
        <dbReference type="EMBL" id="WGW11845.1"/>
    </source>
</evidence>
<dbReference type="InterPro" id="IPR050266">
    <property type="entry name" value="AB_hydrolase_sf"/>
</dbReference>
<dbReference type="Gene3D" id="3.40.50.1820">
    <property type="entry name" value="alpha/beta hydrolase"/>
    <property type="match status" value="1"/>
</dbReference>
<dbReference type="InterPro" id="IPR029058">
    <property type="entry name" value="AB_hydrolase_fold"/>
</dbReference>